<feature type="non-terminal residue" evidence="1">
    <location>
        <position position="59"/>
    </location>
</feature>
<evidence type="ECO:0000313" key="1">
    <source>
        <dbReference type="EMBL" id="KAJ7186251.1"/>
    </source>
</evidence>
<reference evidence="1" key="1">
    <citation type="submission" date="2023-03" db="EMBL/GenBank/DDBJ databases">
        <title>Massive genome expansion in bonnet fungi (Mycena s.s.) driven by repeated elements and novel gene families across ecological guilds.</title>
        <authorList>
            <consortium name="Lawrence Berkeley National Laboratory"/>
            <person name="Harder C.B."/>
            <person name="Miyauchi S."/>
            <person name="Viragh M."/>
            <person name="Kuo A."/>
            <person name="Thoen E."/>
            <person name="Andreopoulos B."/>
            <person name="Lu D."/>
            <person name="Skrede I."/>
            <person name="Drula E."/>
            <person name="Henrissat B."/>
            <person name="Morin E."/>
            <person name="Kohler A."/>
            <person name="Barry K."/>
            <person name="LaButti K."/>
            <person name="Morin E."/>
            <person name="Salamov A."/>
            <person name="Lipzen A."/>
            <person name="Mereny Z."/>
            <person name="Hegedus B."/>
            <person name="Baldrian P."/>
            <person name="Stursova M."/>
            <person name="Weitz H."/>
            <person name="Taylor A."/>
            <person name="Grigoriev I.V."/>
            <person name="Nagy L.G."/>
            <person name="Martin F."/>
            <person name="Kauserud H."/>
        </authorList>
    </citation>
    <scope>NUCLEOTIDE SEQUENCE</scope>
    <source>
        <strain evidence="1">9144</strain>
    </source>
</reference>
<keyword evidence="5" id="KW-1185">Reference proteome</keyword>
<name>A0AAD6URD8_9AGAR</name>
<proteinExistence type="predicted"/>
<evidence type="ECO:0000313" key="2">
    <source>
        <dbReference type="EMBL" id="KAJ7186252.1"/>
    </source>
</evidence>
<evidence type="ECO:0000313" key="5">
    <source>
        <dbReference type="Proteomes" id="UP001219525"/>
    </source>
</evidence>
<dbReference type="EMBL" id="JARJCW010000209">
    <property type="protein sequence ID" value="KAJ7186252.1"/>
    <property type="molecule type" value="Genomic_DNA"/>
</dbReference>
<dbReference type="AlphaFoldDB" id="A0AAD6URD8"/>
<dbReference type="EMBL" id="JARJCW010000209">
    <property type="protein sequence ID" value="KAJ7186251.1"/>
    <property type="molecule type" value="Genomic_DNA"/>
</dbReference>
<sequence length="59" mass="6179">QRACNASSCLCNGVPGLFCGNSKINPACKTGDVFQCNESGSTCDFGVRDSCHNCNELVC</sequence>
<evidence type="ECO:0000313" key="4">
    <source>
        <dbReference type="EMBL" id="KAJ7213448.1"/>
    </source>
</evidence>
<dbReference type="EMBL" id="JARJCW010000021">
    <property type="protein sequence ID" value="KAJ7213448.1"/>
    <property type="molecule type" value="Genomic_DNA"/>
</dbReference>
<accession>A0AAD6URD8</accession>
<feature type="non-terminal residue" evidence="1">
    <location>
        <position position="1"/>
    </location>
</feature>
<comment type="caution">
    <text evidence="1">The sequence shown here is derived from an EMBL/GenBank/DDBJ whole genome shotgun (WGS) entry which is preliminary data.</text>
</comment>
<dbReference type="Proteomes" id="UP001219525">
    <property type="component" value="Unassembled WGS sequence"/>
</dbReference>
<organism evidence="1 5">
    <name type="scientific">Mycena pura</name>
    <dbReference type="NCBI Taxonomy" id="153505"/>
    <lineage>
        <taxon>Eukaryota</taxon>
        <taxon>Fungi</taxon>
        <taxon>Dikarya</taxon>
        <taxon>Basidiomycota</taxon>
        <taxon>Agaricomycotina</taxon>
        <taxon>Agaricomycetes</taxon>
        <taxon>Agaricomycetidae</taxon>
        <taxon>Agaricales</taxon>
        <taxon>Marasmiineae</taxon>
        <taxon>Mycenaceae</taxon>
        <taxon>Mycena</taxon>
    </lineage>
</organism>
<protein>
    <submittedName>
        <fullName evidence="1">Uncharacterized protein</fullName>
    </submittedName>
</protein>
<evidence type="ECO:0000313" key="3">
    <source>
        <dbReference type="EMBL" id="KAJ7213447.1"/>
    </source>
</evidence>
<dbReference type="EMBL" id="JARJCW010000021">
    <property type="protein sequence ID" value="KAJ7213447.1"/>
    <property type="molecule type" value="Genomic_DNA"/>
</dbReference>
<gene>
    <name evidence="2" type="ORF">GGX14DRAFT_328506</name>
    <name evidence="1" type="ORF">GGX14DRAFT_329789</name>
    <name evidence="4" type="ORF">GGX14DRAFT_360695</name>
    <name evidence="3" type="ORF">GGX14DRAFT_360755</name>
</gene>